<keyword evidence="1" id="KW-1185">Reference proteome</keyword>
<dbReference type="eggNOG" id="ENOG502THGH">
    <property type="taxonomic scope" value="Eukaryota"/>
</dbReference>
<sequence length="289" mass="33550">MLGILNSQRVLSSVQNEKFSIATKGYVVQTERRSGKTVELSKSALSKMRRIVGKMLGIHVDSILLPDSTCIISIPKRNFRSGRRHSEFIPLNGGPSGSHFEFQMIGDDRIQVTYYLVGGVRYVAGICIYIKDPYQKGIYYNENVIKKLLNQPDYWSTFELEDESMNIVRRRSNFENVVITKSRYGDVKHSVFNGEKKKFISTDILPLSVYITNPDKEDLKSDARNLKIRICRNGKLEFIKERNEYKYHAKWNRKEEKIDLFQCDYCNEREEAPPPSYQSILRNSIKKPV</sequence>
<dbReference type="WBParaSite" id="Csp11.Scaffold539.g3365.t1">
    <property type="protein sequence ID" value="Csp11.Scaffold539.g3365.t1"/>
    <property type="gene ID" value="Csp11.Scaffold539.g3365"/>
</dbReference>
<proteinExistence type="predicted"/>
<dbReference type="Proteomes" id="UP000095282">
    <property type="component" value="Unplaced"/>
</dbReference>
<organism evidence="1 2">
    <name type="scientific">Caenorhabditis tropicalis</name>
    <dbReference type="NCBI Taxonomy" id="1561998"/>
    <lineage>
        <taxon>Eukaryota</taxon>
        <taxon>Metazoa</taxon>
        <taxon>Ecdysozoa</taxon>
        <taxon>Nematoda</taxon>
        <taxon>Chromadorea</taxon>
        <taxon>Rhabditida</taxon>
        <taxon>Rhabditina</taxon>
        <taxon>Rhabditomorpha</taxon>
        <taxon>Rhabditoidea</taxon>
        <taxon>Rhabditidae</taxon>
        <taxon>Peloderinae</taxon>
        <taxon>Caenorhabditis</taxon>
    </lineage>
</organism>
<evidence type="ECO:0000313" key="2">
    <source>
        <dbReference type="WBParaSite" id="Csp11.Scaffold539.g3365.t1"/>
    </source>
</evidence>
<protein>
    <submittedName>
        <fullName evidence="2">FBA_2 domain-containing protein</fullName>
    </submittedName>
</protein>
<dbReference type="PANTHER" id="PTHR34005">
    <property type="entry name" value="PROTEIN CBG15054-RELATED"/>
    <property type="match status" value="1"/>
</dbReference>
<dbReference type="AlphaFoldDB" id="A0A1I7T874"/>
<evidence type="ECO:0000313" key="1">
    <source>
        <dbReference type="Proteomes" id="UP000095282"/>
    </source>
</evidence>
<name>A0A1I7T874_9PELO</name>
<dbReference type="PANTHER" id="PTHR34005:SF7">
    <property type="entry name" value="PROTEIN CBG26726"/>
    <property type="match status" value="1"/>
</dbReference>
<accession>A0A1I7T874</accession>
<reference evidence="2" key="1">
    <citation type="submission" date="2016-11" db="UniProtKB">
        <authorList>
            <consortium name="WormBaseParasite"/>
        </authorList>
    </citation>
    <scope>IDENTIFICATION</scope>
</reference>